<dbReference type="Proteomes" id="UP000614996">
    <property type="component" value="Unassembled WGS sequence"/>
</dbReference>
<dbReference type="AlphaFoldDB" id="A0A8J4ABT3"/>
<reference evidence="2" key="1">
    <citation type="journal article" date="2021" name="Int. J. Syst. Evol. Microbiol.">
        <title>Actinocatenispora comari sp. nov., an endophytic actinomycete isolated from aerial parts of Comarum salesowianum.</title>
        <authorList>
            <person name="Oyunbileg N."/>
            <person name="Iizaka Y."/>
            <person name="Hamada M."/>
            <person name="Davaapurev B.O."/>
            <person name="Fukumoto A."/>
            <person name="Tsetseg B."/>
            <person name="Kato F."/>
            <person name="Tamura T."/>
            <person name="Batkhuu J."/>
            <person name="Anzai Y."/>
        </authorList>
    </citation>
    <scope>NUCLEOTIDE SEQUENCE [LARGE SCALE GENOMIC DNA]</scope>
    <source>
        <strain evidence="2">NUM-2625</strain>
    </source>
</reference>
<sequence length="79" mass="8668">MSRNDEVRVAVGAMTAAADAEPTLLISYLAGQLRDGPDEAADLLLGMIQLCRLLLRQRERELGVPESETLREIASLSMR</sequence>
<accession>A0A8J4ABT3</accession>
<evidence type="ECO:0000313" key="1">
    <source>
        <dbReference type="EMBL" id="GIL27780.1"/>
    </source>
</evidence>
<name>A0A8J4ABT3_9ACTN</name>
<proteinExistence type="predicted"/>
<gene>
    <name evidence="1" type="ORF">NUM_30340</name>
</gene>
<dbReference type="EMBL" id="BOPO01000053">
    <property type="protein sequence ID" value="GIL27780.1"/>
    <property type="molecule type" value="Genomic_DNA"/>
</dbReference>
<comment type="caution">
    <text evidence="1">The sequence shown here is derived from an EMBL/GenBank/DDBJ whole genome shotgun (WGS) entry which is preliminary data.</text>
</comment>
<keyword evidence="2" id="KW-1185">Reference proteome</keyword>
<protein>
    <submittedName>
        <fullName evidence="1">Uncharacterized protein</fullName>
    </submittedName>
</protein>
<evidence type="ECO:0000313" key="2">
    <source>
        <dbReference type="Proteomes" id="UP000614996"/>
    </source>
</evidence>
<organism evidence="1 2">
    <name type="scientific">Actinocatenispora comari</name>
    <dbReference type="NCBI Taxonomy" id="2807577"/>
    <lineage>
        <taxon>Bacteria</taxon>
        <taxon>Bacillati</taxon>
        <taxon>Actinomycetota</taxon>
        <taxon>Actinomycetes</taxon>
        <taxon>Micromonosporales</taxon>
        <taxon>Micromonosporaceae</taxon>
        <taxon>Actinocatenispora</taxon>
    </lineage>
</organism>
<dbReference type="RefSeq" id="WP_207125514.1">
    <property type="nucleotide sequence ID" value="NZ_BOPO01000053.1"/>
</dbReference>